<dbReference type="Pfam" id="PF02801">
    <property type="entry name" value="Ketoacyl-synt_C"/>
    <property type="match status" value="1"/>
</dbReference>
<dbReference type="InterPro" id="IPR020807">
    <property type="entry name" value="PKS_DH"/>
</dbReference>
<dbReference type="GO" id="GO:0004312">
    <property type="term" value="F:fatty acid synthase activity"/>
    <property type="evidence" value="ECO:0007669"/>
    <property type="project" value="TreeGrafter"/>
</dbReference>
<keyword evidence="4" id="KW-0511">Multifunctional enzyme</keyword>
<dbReference type="Gene3D" id="3.40.50.720">
    <property type="entry name" value="NAD(P)-binding Rossmann-like Domain"/>
    <property type="match status" value="1"/>
</dbReference>
<dbReference type="InterPro" id="IPR057326">
    <property type="entry name" value="KR_dom"/>
</dbReference>
<dbReference type="InterPro" id="IPR013154">
    <property type="entry name" value="ADH-like_N"/>
</dbReference>
<accession>A0A4R6ALV0</accession>
<dbReference type="SMART" id="SM00823">
    <property type="entry name" value="PKS_PP"/>
    <property type="match status" value="1"/>
</dbReference>
<dbReference type="InterPro" id="IPR036736">
    <property type="entry name" value="ACP-like_sf"/>
</dbReference>
<dbReference type="Pfam" id="PF00698">
    <property type="entry name" value="Acyl_transf_1"/>
    <property type="match status" value="1"/>
</dbReference>
<dbReference type="Proteomes" id="UP000295701">
    <property type="component" value="Unassembled WGS sequence"/>
</dbReference>
<dbReference type="InterPro" id="IPR049551">
    <property type="entry name" value="PKS_DH_C"/>
</dbReference>
<dbReference type="InterPro" id="IPR011032">
    <property type="entry name" value="GroES-like_sf"/>
</dbReference>
<dbReference type="CDD" id="cd05274">
    <property type="entry name" value="KR_FAS_SDR_x"/>
    <property type="match status" value="1"/>
</dbReference>
<dbReference type="PROSITE" id="PS00606">
    <property type="entry name" value="KS3_1"/>
    <property type="match status" value="1"/>
</dbReference>
<dbReference type="PANTHER" id="PTHR43775">
    <property type="entry name" value="FATTY ACID SYNTHASE"/>
    <property type="match status" value="1"/>
</dbReference>
<evidence type="ECO:0000256" key="5">
    <source>
        <dbReference type="PROSITE-ProRule" id="PRU01363"/>
    </source>
</evidence>
<feature type="domain" description="PKS/mFAS DH" evidence="8">
    <location>
        <begin position="924"/>
        <end position="1187"/>
    </location>
</feature>
<dbReference type="Pfam" id="PF08240">
    <property type="entry name" value="ADH_N"/>
    <property type="match status" value="1"/>
</dbReference>
<dbReference type="Pfam" id="PF13602">
    <property type="entry name" value="ADH_zinc_N_2"/>
    <property type="match status" value="1"/>
</dbReference>
<dbReference type="Pfam" id="PF14765">
    <property type="entry name" value="PS-DH"/>
    <property type="match status" value="1"/>
</dbReference>
<dbReference type="EMBL" id="SNAA01000002">
    <property type="protein sequence ID" value="TDL83508.1"/>
    <property type="molecule type" value="Genomic_DNA"/>
</dbReference>
<evidence type="ECO:0000256" key="3">
    <source>
        <dbReference type="ARBA" id="ARBA00022679"/>
    </source>
</evidence>
<dbReference type="InterPro" id="IPR020843">
    <property type="entry name" value="ER"/>
</dbReference>
<dbReference type="PROSITE" id="PS52019">
    <property type="entry name" value="PKS_MFAS_DH"/>
    <property type="match status" value="1"/>
</dbReference>
<name>A0A4R6ALV0_9RHOB</name>
<dbReference type="SUPFAM" id="SSF53901">
    <property type="entry name" value="Thiolase-like"/>
    <property type="match status" value="1"/>
</dbReference>
<dbReference type="Gene3D" id="3.90.180.10">
    <property type="entry name" value="Medium-chain alcohol dehydrogenases, catalytic domain"/>
    <property type="match status" value="1"/>
</dbReference>
<dbReference type="Gene3D" id="3.10.129.110">
    <property type="entry name" value="Polyketide synthase dehydratase"/>
    <property type="match status" value="1"/>
</dbReference>
<dbReference type="InterPro" id="IPR014043">
    <property type="entry name" value="Acyl_transferase_dom"/>
</dbReference>
<dbReference type="SMART" id="SM00829">
    <property type="entry name" value="PKS_ER"/>
    <property type="match status" value="1"/>
</dbReference>
<dbReference type="InterPro" id="IPR013968">
    <property type="entry name" value="PKS_KR"/>
</dbReference>
<dbReference type="SUPFAM" id="SSF55048">
    <property type="entry name" value="Probable ACP-binding domain of malonyl-CoA ACP transacylase"/>
    <property type="match status" value="1"/>
</dbReference>
<evidence type="ECO:0000313" key="9">
    <source>
        <dbReference type="EMBL" id="TDL83508.1"/>
    </source>
</evidence>
<dbReference type="GO" id="GO:0004315">
    <property type="term" value="F:3-oxoacyl-[acyl-carrier-protein] synthase activity"/>
    <property type="evidence" value="ECO:0007669"/>
    <property type="project" value="InterPro"/>
</dbReference>
<dbReference type="InterPro" id="IPR016035">
    <property type="entry name" value="Acyl_Trfase/lysoPLipase"/>
</dbReference>
<dbReference type="InterPro" id="IPR018201">
    <property type="entry name" value="Ketoacyl_synth_AS"/>
</dbReference>
<dbReference type="InterPro" id="IPR049552">
    <property type="entry name" value="PKS_DH_N"/>
</dbReference>
<dbReference type="InterPro" id="IPR016039">
    <property type="entry name" value="Thiolase-like"/>
</dbReference>
<dbReference type="PROSITE" id="PS50075">
    <property type="entry name" value="CARRIER"/>
    <property type="match status" value="1"/>
</dbReference>
<feature type="active site" description="Proton donor; for dehydratase activity" evidence="5">
    <location>
        <position position="1104"/>
    </location>
</feature>
<reference evidence="9 10" key="1">
    <citation type="submission" date="2019-03" db="EMBL/GenBank/DDBJ databases">
        <title>Primorskyibacter sp. SS33 isolated from sediments.</title>
        <authorList>
            <person name="Xunke S."/>
        </authorList>
    </citation>
    <scope>NUCLEOTIDE SEQUENCE [LARGE SCALE GENOMIC DNA]</scope>
    <source>
        <strain evidence="9 10">SS33</strain>
    </source>
</reference>
<evidence type="ECO:0000313" key="10">
    <source>
        <dbReference type="Proteomes" id="UP000295701"/>
    </source>
</evidence>
<evidence type="ECO:0000259" key="8">
    <source>
        <dbReference type="PROSITE" id="PS52019"/>
    </source>
</evidence>
<dbReference type="Pfam" id="PF08659">
    <property type="entry name" value="KR"/>
    <property type="match status" value="1"/>
</dbReference>
<dbReference type="InterPro" id="IPR049900">
    <property type="entry name" value="PKS_mFAS_DH"/>
</dbReference>
<dbReference type="GO" id="GO:0016491">
    <property type="term" value="F:oxidoreductase activity"/>
    <property type="evidence" value="ECO:0007669"/>
    <property type="project" value="InterPro"/>
</dbReference>
<dbReference type="SUPFAM" id="SSF51735">
    <property type="entry name" value="NAD(P)-binding Rossmann-fold domains"/>
    <property type="match status" value="2"/>
</dbReference>
<dbReference type="FunFam" id="3.40.50.720:FF:000209">
    <property type="entry name" value="Polyketide synthase Pks12"/>
    <property type="match status" value="1"/>
</dbReference>
<feature type="region of interest" description="C-terminal hotdog fold" evidence="5">
    <location>
        <begin position="1049"/>
        <end position="1187"/>
    </location>
</feature>
<dbReference type="SUPFAM" id="SSF47336">
    <property type="entry name" value="ACP-like"/>
    <property type="match status" value="1"/>
</dbReference>
<keyword evidence="1" id="KW-0596">Phosphopantetheine</keyword>
<dbReference type="InterPro" id="IPR009081">
    <property type="entry name" value="PP-bd_ACP"/>
</dbReference>
<dbReference type="CDD" id="cd00833">
    <property type="entry name" value="PKS"/>
    <property type="match status" value="1"/>
</dbReference>
<dbReference type="Pfam" id="PF00109">
    <property type="entry name" value="ketoacyl-synt"/>
    <property type="match status" value="1"/>
</dbReference>
<dbReference type="InterPro" id="IPR036291">
    <property type="entry name" value="NAD(P)-bd_dom_sf"/>
</dbReference>
<proteinExistence type="predicted"/>
<evidence type="ECO:0000256" key="4">
    <source>
        <dbReference type="ARBA" id="ARBA00023268"/>
    </source>
</evidence>
<dbReference type="OrthoDB" id="9778690at2"/>
<evidence type="ECO:0000256" key="1">
    <source>
        <dbReference type="ARBA" id="ARBA00022450"/>
    </source>
</evidence>
<feature type="domain" description="Ketosynthase family 3 (KS3)" evidence="7">
    <location>
        <begin position="34"/>
        <end position="456"/>
    </location>
</feature>
<dbReference type="SMART" id="SM00825">
    <property type="entry name" value="PKS_KS"/>
    <property type="match status" value="1"/>
</dbReference>
<comment type="caution">
    <text evidence="9">The sequence shown here is derived from an EMBL/GenBank/DDBJ whole genome shotgun (WGS) entry which is preliminary data.</text>
</comment>
<dbReference type="GO" id="GO:0031177">
    <property type="term" value="F:phosphopantetheine binding"/>
    <property type="evidence" value="ECO:0007669"/>
    <property type="project" value="InterPro"/>
</dbReference>
<dbReference type="InterPro" id="IPR016036">
    <property type="entry name" value="Malonyl_transacylase_ACP-bd"/>
</dbReference>
<dbReference type="InterPro" id="IPR014030">
    <property type="entry name" value="Ketoacyl_synth_N"/>
</dbReference>
<dbReference type="Pfam" id="PF21089">
    <property type="entry name" value="PKS_DH_N"/>
    <property type="match status" value="1"/>
</dbReference>
<dbReference type="GO" id="GO:0006633">
    <property type="term" value="P:fatty acid biosynthetic process"/>
    <property type="evidence" value="ECO:0007669"/>
    <property type="project" value="InterPro"/>
</dbReference>
<dbReference type="Gene3D" id="3.30.70.3290">
    <property type="match status" value="1"/>
</dbReference>
<dbReference type="SUPFAM" id="SSF52151">
    <property type="entry name" value="FabD/lysophospholipase-like"/>
    <property type="match status" value="1"/>
</dbReference>
<evidence type="ECO:0000259" key="7">
    <source>
        <dbReference type="PROSITE" id="PS52004"/>
    </source>
</evidence>
<dbReference type="InterPro" id="IPR042104">
    <property type="entry name" value="PKS_dehydratase_sf"/>
</dbReference>
<dbReference type="Pfam" id="PF00550">
    <property type="entry name" value="PP-binding"/>
    <property type="match status" value="1"/>
</dbReference>
<feature type="region of interest" description="N-terminal hotdog fold" evidence="5">
    <location>
        <begin position="924"/>
        <end position="1040"/>
    </location>
</feature>
<evidence type="ECO:0000256" key="2">
    <source>
        <dbReference type="ARBA" id="ARBA00022553"/>
    </source>
</evidence>
<sequence>MPDVKTGAGRGKGRDAAVASSFGELRLKIQGKDPAAVAVLGYACRLPGADSVAEAWDVLREGRCTVSEIPEDRWTSLRYLDPSGANRGRSLVRAAGIVEDVWSFDANLFGISPREAEGMDPQQRMMLEVAHRAMDHAGVDPHALEPARVGVYVGASNPDHMTIAMLDPRRIDAFSGLGNTLSLLSNRISYHWNFHGPSYTVDTACSSAMVALDRARRDIADELIDTAIVGGVNALLSPMAFVAFSAAGMLSPRGLCRAFAEDPDGYVRAEGAVAFVLQREDVARAAGRRVRSILAGTGVSTDGRTVGVAVPSERRQADLVASVLAAARVAPDELAFAEAHGTGTAVGDPREALSLGRSVGMQRDRPLPIGSAKSNFGHLEPAAGLLGLLKCQLALEHGLLPATLHAETPNPEIDFAGLNLSVAQAPIEIAARGRPWAGLVNSFGFGGANATAVLTQPGAQPVAAGRVPMPPALMLSAGSPASLERLARAWRDRAATVPEGLAGAVAGANRHIGRLRHRLVAPAGDADALGVALTGWLDGESGPRAPVRRAEAVGRDAPVAFVFCGNGAVHEGMAREIYEGDPIFAATIAEIADLAGPIEGRGLVDHLCAPEDGAYRGGLVAQSLLFAVQMGLVEAMAARGLRPGAVLGHSAGEIAAATVAGHLSRDEALGLIRTRCASVEALRGQGGMAALGVGRAAAQGLIDRLGLALEIGAENAPDNVTLTGPVPALETALRRARADGIAGKLLAMDYPYHSRLLDPSEAMFMAGLPAFGQTPPRAADAPAFVSGWQGAMAVEPLRGAYWWGNTRNPVAFRDGMQTLIDQGYRIAVEIGPRPVLQRDMRDCFAAQGERAAVIATLREGAGGPSDAVSFVRSALAAGGRVDEDVVLGPARPFTGDLPDYPFDRQLYHHLSPGMLLLPGRADDHPFLGWQDRQDDLHWTGSLSLARMPWLADHVVQGEVWLPGTAILVALTEAGRRALGRDRVELRNLEILQSVRLEPAREQATRVTWEPGARRLTFSVETQGGWSLVAVASVWTLADPAPPPLVLAEGDQDAAPIYDALCRAGLNFGPAFRLLDRGHVDGDTCDAWLGADAPETAERRMAVLDALLHAVSPLLEGTDLIVDRPTVPRRYGRVRQFSDAMPRAIRIRLLSVWEDGLCADASLVDAEGRVVLTIEELRGQVLGRGDAALRDLWDEVEIPCAGQAAPVLGPAVAESRAPADAPPGDLAILRRAIGHRMAWDRLTGALSGQGDADGAAGVALDLLMSVGAARMDADGMPELAQTPPWPDLDTLAHLLARQEPGAALELRAALDRPGDATAARPAPDRRLAQRAARLLRAVGEAPPRWIVLAGDVSVALLAAAQGLGAHVTVAAPDAGALDLLRGRLHGAQGVRFATLDALAGRADLLVGVDLARGWAVDAAERLAALVAPGGEILTLDEAPDAFALMTGRHGSAGSVDRLAAGIARAGLTLDLGADRDNGAILIGHGVAPEAPRSAPPAFEISGTGPLAEALGRDGTGDPVARVAVVPGTAGVAAALERARAFLAETPPDRPAWIVAECDAVVAAELTGWRRVAVNELGRDLRVASVAPGGDPSLLRRAMAEGREHEIRVEGATCTTPRAIPLPDAPDGHEARRLVVARRSAALDGLRWRAIPRRAPAPHEVEIAVAATGLNFRDVMWAQGLLPQDALEGGAAGTALGLECAGVVLRAGDASGFAPGDRVMALGAHGFASHVTLPADSCGRLPEWLDFEQAAGIPVVFQTADYALRDVARLAPGETVLIHGAAGGVGLAAIQIAQAIGARILATAGSPAKRRYLSGLGVAQVFDSRSLAFERAVKEATDGAGVDVVLNALAGEAMERSIACLAPFGRFLELGKRDFVADTPIGLRALRRNISYHAIDLDQLAALRPERVRRVMERVCAGFVEGSLTPLPVEVFPAEDAETAFRHMQRAGHLGKLVIRAPEPPPGNPARPEARALAGRWLIVGGTQGFGLATAEWLAAQGPCELWLASRGGRIDEAGRARLAQAGARVHAVSLDVTDRDAVAALGTRIATQAGPLDGIVHAAMVLHDGILATLDDAAMAPVLRAKLDGAEALAALADAQDVGHFWLYASVAGRFGNPGQAPYAAANRALEAMARTRRDAGKPALAVAWGPIGDTGYLSRTPDVAKHADRLGPLMSARDALDRLGGVLATRPDLATVTIAPASWGRVAKGLGVLRGPLFDLVDMRGGAAGEATLDLAAMVAGMGETAARKAVLDMLVIETARILHMTPEEIDPLRPLEEMGFDSLLAMSLKLTIEDRIGAPLSGSGMRAGLNLTHLVRALFEGARGDGALAEEAAFVGRNVVADEVDERQRAAILDEVETAVDLYAETD</sequence>
<dbReference type="InterPro" id="IPR050091">
    <property type="entry name" value="PKS_NRPS_Biosynth_Enz"/>
</dbReference>
<feature type="active site" description="Proton acceptor; for dehydratase activity" evidence="5">
    <location>
        <position position="953"/>
    </location>
</feature>
<dbReference type="Gene3D" id="1.10.1200.10">
    <property type="entry name" value="ACP-like"/>
    <property type="match status" value="1"/>
</dbReference>
<protein>
    <submittedName>
        <fullName evidence="9">SDR family NAD(P)-dependent oxidoreductase</fullName>
    </submittedName>
</protein>
<dbReference type="Gene3D" id="3.40.366.10">
    <property type="entry name" value="Malonyl-Coenzyme A Acyl Carrier Protein, domain 2"/>
    <property type="match status" value="1"/>
</dbReference>
<dbReference type="CDD" id="cd05195">
    <property type="entry name" value="enoyl_red"/>
    <property type="match status" value="1"/>
</dbReference>
<dbReference type="InterPro" id="IPR001227">
    <property type="entry name" value="Ac_transferase_dom_sf"/>
</dbReference>
<evidence type="ECO:0000259" key="6">
    <source>
        <dbReference type="PROSITE" id="PS50075"/>
    </source>
</evidence>
<organism evidence="9 10">
    <name type="scientific">Palleronia sediminis</name>
    <dbReference type="NCBI Taxonomy" id="2547833"/>
    <lineage>
        <taxon>Bacteria</taxon>
        <taxon>Pseudomonadati</taxon>
        <taxon>Pseudomonadota</taxon>
        <taxon>Alphaproteobacteria</taxon>
        <taxon>Rhodobacterales</taxon>
        <taxon>Roseobacteraceae</taxon>
        <taxon>Palleronia</taxon>
    </lineage>
</organism>
<dbReference type="SMART" id="SM00827">
    <property type="entry name" value="PKS_AT"/>
    <property type="match status" value="1"/>
</dbReference>
<dbReference type="PROSITE" id="PS52004">
    <property type="entry name" value="KS3_2"/>
    <property type="match status" value="1"/>
</dbReference>
<keyword evidence="3" id="KW-0808">Transferase</keyword>
<dbReference type="InterPro" id="IPR014031">
    <property type="entry name" value="Ketoacyl_synth_C"/>
</dbReference>
<dbReference type="SUPFAM" id="SSF50129">
    <property type="entry name" value="GroES-like"/>
    <property type="match status" value="1"/>
</dbReference>
<keyword evidence="10" id="KW-1185">Reference proteome</keyword>
<keyword evidence="2" id="KW-0597">Phosphoprotein</keyword>
<dbReference type="InterPro" id="IPR020806">
    <property type="entry name" value="PKS_PP-bd"/>
</dbReference>
<dbReference type="Gene3D" id="3.40.47.10">
    <property type="match status" value="1"/>
</dbReference>
<feature type="domain" description="Carrier" evidence="6">
    <location>
        <begin position="2242"/>
        <end position="2319"/>
    </location>
</feature>
<dbReference type="InterPro" id="IPR020841">
    <property type="entry name" value="PKS_Beta-ketoAc_synthase_dom"/>
</dbReference>
<dbReference type="SMART" id="SM00822">
    <property type="entry name" value="PKS_KR"/>
    <property type="match status" value="1"/>
</dbReference>
<gene>
    <name evidence="9" type="ORF">E2L08_02360</name>
</gene>
<dbReference type="SMART" id="SM00826">
    <property type="entry name" value="PKS_DH"/>
    <property type="match status" value="1"/>
</dbReference>
<dbReference type="PANTHER" id="PTHR43775:SF37">
    <property type="entry name" value="SI:DKEY-61P9.11"/>
    <property type="match status" value="1"/>
</dbReference>